<dbReference type="Proteomes" id="UP000238479">
    <property type="component" value="Chromosome 7"/>
</dbReference>
<reference evidence="1 2" key="1">
    <citation type="journal article" date="2018" name="Nat. Genet.">
        <title>The Rosa genome provides new insights in the design of modern roses.</title>
        <authorList>
            <person name="Bendahmane M."/>
        </authorList>
    </citation>
    <scope>NUCLEOTIDE SEQUENCE [LARGE SCALE GENOMIC DNA]</scope>
    <source>
        <strain evidence="2">cv. Old Blush</strain>
    </source>
</reference>
<name>A0A2P6P7C0_ROSCH</name>
<comment type="caution">
    <text evidence="1">The sequence shown here is derived from an EMBL/GenBank/DDBJ whole genome shotgun (WGS) entry which is preliminary data.</text>
</comment>
<evidence type="ECO:0000313" key="1">
    <source>
        <dbReference type="EMBL" id="PRQ17792.1"/>
    </source>
</evidence>
<dbReference type="Gramene" id="PRQ17792">
    <property type="protein sequence ID" value="PRQ17792"/>
    <property type="gene ID" value="RchiOBHm_Chr7g0198841"/>
</dbReference>
<keyword evidence="2" id="KW-1185">Reference proteome</keyword>
<sequence>MNQKECKLFIIKAFSACRVVRFSSDCSLSRSYQFFISTCTLYHLPYFAGKRPCMYSCNKRYPQC</sequence>
<proteinExistence type="predicted"/>
<accession>A0A2P6P7C0</accession>
<gene>
    <name evidence="1" type="ORF">RchiOBHm_Chr7g0198841</name>
</gene>
<dbReference type="AlphaFoldDB" id="A0A2P6P7C0"/>
<protein>
    <submittedName>
        <fullName evidence="1">Uncharacterized protein</fullName>
    </submittedName>
</protein>
<evidence type="ECO:0000313" key="2">
    <source>
        <dbReference type="Proteomes" id="UP000238479"/>
    </source>
</evidence>
<dbReference type="EMBL" id="PDCK01000045">
    <property type="protein sequence ID" value="PRQ17792.1"/>
    <property type="molecule type" value="Genomic_DNA"/>
</dbReference>
<organism evidence="1 2">
    <name type="scientific">Rosa chinensis</name>
    <name type="common">China rose</name>
    <dbReference type="NCBI Taxonomy" id="74649"/>
    <lineage>
        <taxon>Eukaryota</taxon>
        <taxon>Viridiplantae</taxon>
        <taxon>Streptophyta</taxon>
        <taxon>Embryophyta</taxon>
        <taxon>Tracheophyta</taxon>
        <taxon>Spermatophyta</taxon>
        <taxon>Magnoliopsida</taxon>
        <taxon>eudicotyledons</taxon>
        <taxon>Gunneridae</taxon>
        <taxon>Pentapetalae</taxon>
        <taxon>rosids</taxon>
        <taxon>fabids</taxon>
        <taxon>Rosales</taxon>
        <taxon>Rosaceae</taxon>
        <taxon>Rosoideae</taxon>
        <taxon>Rosoideae incertae sedis</taxon>
        <taxon>Rosa</taxon>
    </lineage>
</organism>